<sequence>MQGDIYIYTSIYWYLLVGLLFLVIFMANTTVHPVQEIEDGESSPRHGMSRLMGKTVLGEQGNYLNELLHFSTPEGISTSSSIPACGIVHNSGKWLEPFLVKKNKNPKNSLVHGLCLVLELTLIQGRLQLEETDKR</sequence>
<keyword evidence="1" id="KW-0812">Transmembrane</keyword>
<proteinExistence type="predicted"/>
<evidence type="ECO:0000313" key="3">
    <source>
        <dbReference type="Proteomes" id="UP000770717"/>
    </source>
</evidence>
<reference evidence="2" key="1">
    <citation type="thesis" date="2020" institute="ProQuest LLC" country="789 East Eisenhower Parkway, Ann Arbor, MI, USA">
        <title>Comparative Genomics and Chromosome Evolution.</title>
        <authorList>
            <person name="Mudd A.B."/>
        </authorList>
    </citation>
    <scope>NUCLEOTIDE SEQUENCE</scope>
    <source>
        <strain evidence="2">HN-11 Male</strain>
        <tissue evidence="2">Kidney and liver</tissue>
    </source>
</reference>
<accession>A0A8J6B303</accession>
<dbReference type="EMBL" id="WNTK01058577">
    <property type="protein sequence ID" value="KAG9460551.1"/>
    <property type="molecule type" value="Genomic_DNA"/>
</dbReference>
<name>A0A8J6B303_ELECQ</name>
<evidence type="ECO:0000313" key="2">
    <source>
        <dbReference type="EMBL" id="KAG9460551.1"/>
    </source>
</evidence>
<keyword evidence="3" id="KW-1185">Reference proteome</keyword>
<protein>
    <submittedName>
        <fullName evidence="2">Uncharacterized protein</fullName>
    </submittedName>
</protein>
<dbReference type="AlphaFoldDB" id="A0A8J6B303"/>
<keyword evidence="1" id="KW-1133">Transmembrane helix</keyword>
<feature type="transmembrane region" description="Helical" evidence="1">
    <location>
        <begin position="6"/>
        <end position="27"/>
    </location>
</feature>
<dbReference type="Proteomes" id="UP000770717">
    <property type="component" value="Unassembled WGS sequence"/>
</dbReference>
<keyword evidence="1" id="KW-0472">Membrane</keyword>
<evidence type="ECO:0000256" key="1">
    <source>
        <dbReference type="SAM" id="Phobius"/>
    </source>
</evidence>
<gene>
    <name evidence="2" type="ORF">GDO78_021050</name>
</gene>
<organism evidence="2 3">
    <name type="scientific">Eleutherodactylus coqui</name>
    <name type="common">Puerto Rican coqui</name>
    <dbReference type="NCBI Taxonomy" id="57060"/>
    <lineage>
        <taxon>Eukaryota</taxon>
        <taxon>Metazoa</taxon>
        <taxon>Chordata</taxon>
        <taxon>Craniata</taxon>
        <taxon>Vertebrata</taxon>
        <taxon>Euteleostomi</taxon>
        <taxon>Amphibia</taxon>
        <taxon>Batrachia</taxon>
        <taxon>Anura</taxon>
        <taxon>Neobatrachia</taxon>
        <taxon>Hyloidea</taxon>
        <taxon>Eleutherodactylidae</taxon>
        <taxon>Eleutherodactylinae</taxon>
        <taxon>Eleutherodactylus</taxon>
        <taxon>Eleutherodactylus</taxon>
    </lineage>
</organism>
<comment type="caution">
    <text evidence="2">The sequence shown here is derived from an EMBL/GenBank/DDBJ whole genome shotgun (WGS) entry which is preliminary data.</text>
</comment>